<organism evidence="6 7">
    <name type="scientific">Labrys okinawensis</name>
    <dbReference type="NCBI Taxonomy" id="346911"/>
    <lineage>
        <taxon>Bacteria</taxon>
        <taxon>Pseudomonadati</taxon>
        <taxon>Pseudomonadota</taxon>
        <taxon>Alphaproteobacteria</taxon>
        <taxon>Hyphomicrobiales</taxon>
        <taxon>Xanthobacteraceae</taxon>
        <taxon>Labrys</taxon>
    </lineage>
</organism>
<dbReference type="GO" id="GO:0003677">
    <property type="term" value="F:DNA binding"/>
    <property type="evidence" value="ECO:0007669"/>
    <property type="project" value="UniProtKB-UniRule"/>
</dbReference>
<dbReference type="InterPro" id="IPR036271">
    <property type="entry name" value="Tet_transcr_reg_TetR-rel_C_sf"/>
</dbReference>
<gene>
    <name evidence="6" type="ORF">C5L14_08705</name>
</gene>
<keyword evidence="2 4" id="KW-0238">DNA-binding</keyword>
<dbReference type="Proteomes" id="UP000237682">
    <property type="component" value="Unassembled WGS sequence"/>
</dbReference>
<keyword evidence="7" id="KW-1185">Reference proteome</keyword>
<dbReference type="PROSITE" id="PS50977">
    <property type="entry name" value="HTH_TETR_2"/>
    <property type="match status" value="1"/>
</dbReference>
<dbReference type="PANTHER" id="PTHR47506">
    <property type="entry name" value="TRANSCRIPTIONAL REGULATORY PROTEIN"/>
    <property type="match status" value="1"/>
</dbReference>
<dbReference type="Pfam" id="PF00440">
    <property type="entry name" value="TetR_N"/>
    <property type="match status" value="1"/>
</dbReference>
<evidence type="ECO:0000256" key="4">
    <source>
        <dbReference type="PROSITE-ProRule" id="PRU00335"/>
    </source>
</evidence>
<evidence type="ECO:0000256" key="2">
    <source>
        <dbReference type="ARBA" id="ARBA00023125"/>
    </source>
</evidence>
<reference evidence="6 7" key="1">
    <citation type="submission" date="2018-02" db="EMBL/GenBank/DDBJ databases">
        <title>Whole genome sequencing of endophytic bacterium.</title>
        <authorList>
            <person name="Eedara R."/>
            <person name="Podile A.R."/>
        </authorList>
    </citation>
    <scope>NUCLEOTIDE SEQUENCE [LARGE SCALE GENOMIC DNA]</scope>
    <source>
        <strain evidence="6 7">RP1T</strain>
    </source>
</reference>
<evidence type="ECO:0000313" key="6">
    <source>
        <dbReference type="EMBL" id="PRH87974.1"/>
    </source>
</evidence>
<evidence type="ECO:0000313" key="7">
    <source>
        <dbReference type="Proteomes" id="UP000237682"/>
    </source>
</evidence>
<proteinExistence type="predicted"/>
<keyword evidence="1" id="KW-0805">Transcription regulation</keyword>
<dbReference type="InterPro" id="IPR009057">
    <property type="entry name" value="Homeodomain-like_sf"/>
</dbReference>
<dbReference type="Gene3D" id="1.10.357.10">
    <property type="entry name" value="Tetracycline Repressor, domain 2"/>
    <property type="match status" value="1"/>
</dbReference>
<dbReference type="Gene3D" id="1.10.10.60">
    <property type="entry name" value="Homeodomain-like"/>
    <property type="match status" value="1"/>
</dbReference>
<dbReference type="RefSeq" id="WP_105861642.1">
    <property type="nucleotide sequence ID" value="NZ_PUEJ01000003.1"/>
</dbReference>
<dbReference type="SUPFAM" id="SSF48498">
    <property type="entry name" value="Tetracyclin repressor-like, C-terminal domain"/>
    <property type="match status" value="1"/>
</dbReference>
<dbReference type="PANTHER" id="PTHR47506:SF7">
    <property type="entry name" value="TRANSCRIPTIONAL REGULATORY PROTEIN"/>
    <property type="match status" value="1"/>
</dbReference>
<protein>
    <submittedName>
        <fullName evidence="6">TetR/AcrR family transcriptional regulator</fullName>
    </submittedName>
</protein>
<dbReference type="InterPro" id="IPR001647">
    <property type="entry name" value="HTH_TetR"/>
</dbReference>
<accession>A0A2S9QF51</accession>
<keyword evidence="3" id="KW-0804">Transcription</keyword>
<feature type="domain" description="HTH tetR-type" evidence="5">
    <location>
        <begin position="9"/>
        <end position="69"/>
    </location>
</feature>
<evidence type="ECO:0000259" key="5">
    <source>
        <dbReference type="PROSITE" id="PS50977"/>
    </source>
</evidence>
<feature type="DNA-binding region" description="H-T-H motif" evidence="4">
    <location>
        <begin position="32"/>
        <end position="51"/>
    </location>
</feature>
<dbReference type="AlphaFoldDB" id="A0A2S9QF51"/>
<sequence length="202" mass="21514">MRYDKGHKDATHRHILETAALRLLRDGIDGTGIAPLMADAGLTHGGFYSHFTSKDALVREAVAHTLAQRRGKLRRSAERADDPIEGLIRYYLRPIHRDTPEKGCAIAALSGEIARQSETTRAAFTEELFGSIGVIADNLPGGNAETRRSTAIAIMALLAGTLQLARVVPDPLQSNAILENGIEAALKLARGSAAGGEDGRGA</sequence>
<dbReference type="OrthoDB" id="9798857at2"/>
<dbReference type="SUPFAM" id="SSF46689">
    <property type="entry name" value="Homeodomain-like"/>
    <property type="match status" value="1"/>
</dbReference>
<name>A0A2S9QF51_9HYPH</name>
<dbReference type="EMBL" id="PUEJ01000003">
    <property type="protein sequence ID" value="PRH87974.1"/>
    <property type="molecule type" value="Genomic_DNA"/>
</dbReference>
<evidence type="ECO:0000256" key="1">
    <source>
        <dbReference type="ARBA" id="ARBA00023015"/>
    </source>
</evidence>
<evidence type="ECO:0000256" key="3">
    <source>
        <dbReference type="ARBA" id="ARBA00023163"/>
    </source>
</evidence>
<comment type="caution">
    <text evidence="6">The sequence shown here is derived from an EMBL/GenBank/DDBJ whole genome shotgun (WGS) entry which is preliminary data.</text>
</comment>